<comment type="caution">
    <text evidence="1">The sequence shown here is derived from an EMBL/GenBank/DDBJ whole genome shotgun (WGS) entry which is preliminary data.</text>
</comment>
<sequence length="149" mass="16525">MLIEQQAMRGCRTLTAQTYARVASLRPGRLLLVMALSSFAVFAVEASRAEAPKARIVGLGATTCQRFNDDVKANPVLRRDYLAWAQGFMSGIILSRPPGVDEGLDLNPVTFDLINQLHFLEDHCARNVSLDFSDAVEALYKRLRQEGKT</sequence>
<organism evidence="1 2">
    <name type="scientific">Bradyrhizobium campsiandrae</name>
    <dbReference type="NCBI Taxonomy" id="1729892"/>
    <lineage>
        <taxon>Bacteria</taxon>
        <taxon>Pseudomonadati</taxon>
        <taxon>Pseudomonadota</taxon>
        <taxon>Alphaproteobacteria</taxon>
        <taxon>Hyphomicrobiales</taxon>
        <taxon>Nitrobacteraceae</taxon>
        <taxon>Bradyrhizobium</taxon>
    </lineage>
</organism>
<gene>
    <name evidence="1" type="ORF">HA482_08330</name>
</gene>
<dbReference type="RefSeq" id="WP_188098703.1">
    <property type="nucleotide sequence ID" value="NZ_JAANIH010000010.1"/>
</dbReference>
<dbReference type="Proteomes" id="UP000639516">
    <property type="component" value="Unassembled WGS sequence"/>
</dbReference>
<evidence type="ECO:0000313" key="1">
    <source>
        <dbReference type="EMBL" id="MBC9978222.1"/>
    </source>
</evidence>
<name>A0ABR7U4A3_9BRAD</name>
<accession>A0ABR7U4A3</accession>
<keyword evidence="2" id="KW-1185">Reference proteome</keyword>
<proteinExistence type="predicted"/>
<dbReference type="EMBL" id="JAATTO010000009">
    <property type="protein sequence ID" value="MBC9978222.1"/>
    <property type="molecule type" value="Genomic_DNA"/>
</dbReference>
<evidence type="ECO:0000313" key="2">
    <source>
        <dbReference type="Proteomes" id="UP000639516"/>
    </source>
</evidence>
<protein>
    <submittedName>
        <fullName evidence="1">Uncharacterized protein</fullName>
    </submittedName>
</protein>
<reference evidence="1 2" key="1">
    <citation type="journal article" date="2020" name="Arch. Microbiol.">
        <title>Bradyrhizobium campsiandrae sp. nov., a nitrogen-fixing bacterial strain isolated from a native leguminous tree from the Amazon adapted to flooded conditions.</title>
        <authorList>
            <person name="Cabral Michel D."/>
            <person name="Martins da Costa E."/>
            <person name="Azarias Guimaraes A."/>
            <person name="Soares de Carvalho T."/>
            <person name="Santos de Castro Caputo P."/>
            <person name="Willems A."/>
            <person name="de Souza Moreira F.M."/>
        </authorList>
    </citation>
    <scope>NUCLEOTIDE SEQUENCE [LARGE SCALE GENOMIC DNA]</scope>
    <source>
        <strain evidence="2">INPA 384B</strain>
    </source>
</reference>